<evidence type="ECO:0000313" key="1">
    <source>
        <dbReference type="EMBL" id="KAJ8471944.1"/>
    </source>
</evidence>
<gene>
    <name evidence="1" type="ORF">OPV22_026287</name>
</gene>
<dbReference type="EMBL" id="JAQQAF010000007">
    <property type="protein sequence ID" value="KAJ8471944.1"/>
    <property type="molecule type" value="Genomic_DNA"/>
</dbReference>
<name>A0AAV8Q620_ENSVE</name>
<dbReference type="Proteomes" id="UP001222027">
    <property type="component" value="Unassembled WGS sequence"/>
</dbReference>
<accession>A0AAV8Q620</accession>
<proteinExistence type="predicted"/>
<sequence>MAAAEEESSASFSASLEEGLRERISNFEVLLGLEEEESAVAPAAKEGGGMGGVNLWDDLRFILKDRERRRSYRWRVVDDFSVSIEKIEG</sequence>
<keyword evidence="2" id="KW-1185">Reference proteome</keyword>
<evidence type="ECO:0000313" key="2">
    <source>
        <dbReference type="Proteomes" id="UP001222027"/>
    </source>
</evidence>
<reference evidence="1 2" key="1">
    <citation type="submission" date="2022-12" db="EMBL/GenBank/DDBJ databases">
        <title>Chromosome-scale assembly of the Ensete ventricosum genome.</title>
        <authorList>
            <person name="Dussert Y."/>
            <person name="Stocks J."/>
            <person name="Wendawek A."/>
            <person name="Woldeyes F."/>
            <person name="Nichols R.A."/>
            <person name="Borrell J.S."/>
        </authorList>
    </citation>
    <scope>NUCLEOTIDE SEQUENCE [LARGE SCALE GENOMIC DNA]</scope>
    <source>
        <strain evidence="2">cv. Maze</strain>
        <tissue evidence="1">Seeds</tissue>
    </source>
</reference>
<protein>
    <submittedName>
        <fullName evidence="1">Uncharacterized protein</fullName>
    </submittedName>
</protein>
<organism evidence="1 2">
    <name type="scientific">Ensete ventricosum</name>
    <name type="common">Abyssinian banana</name>
    <name type="synonym">Musa ensete</name>
    <dbReference type="NCBI Taxonomy" id="4639"/>
    <lineage>
        <taxon>Eukaryota</taxon>
        <taxon>Viridiplantae</taxon>
        <taxon>Streptophyta</taxon>
        <taxon>Embryophyta</taxon>
        <taxon>Tracheophyta</taxon>
        <taxon>Spermatophyta</taxon>
        <taxon>Magnoliopsida</taxon>
        <taxon>Liliopsida</taxon>
        <taxon>Zingiberales</taxon>
        <taxon>Musaceae</taxon>
        <taxon>Ensete</taxon>
    </lineage>
</organism>
<comment type="caution">
    <text evidence="1">The sequence shown here is derived from an EMBL/GenBank/DDBJ whole genome shotgun (WGS) entry which is preliminary data.</text>
</comment>
<dbReference type="AlphaFoldDB" id="A0AAV8Q620"/>